<keyword evidence="2" id="KW-0812">Transmembrane</keyword>
<evidence type="ECO:0000259" key="6">
    <source>
        <dbReference type="Pfam" id="PF06803"/>
    </source>
</evidence>
<evidence type="ECO:0000256" key="3">
    <source>
        <dbReference type="ARBA" id="ARBA00022989"/>
    </source>
</evidence>
<dbReference type="Proteomes" id="UP000199019">
    <property type="component" value="Unassembled WGS sequence"/>
</dbReference>
<dbReference type="EMBL" id="FOHB01000011">
    <property type="protein sequence ID" value="SES48780.1"/>
    <property type="molecule type" value="Genomic_DNA"/>
</dbReference>
<evidence type="ECO:0000313" key="8">
    <source>
        <dbReference type="Proteomes" id="UP000199019"/>
    </source>
</evidence>
<dbReference type="AlphaFoldDB" id="A0A1H9XRK9"/>
<feature type="domain" description="DUF1232" evidence="6">
    <location>
        <begin position="55"/>
        <end position="90"/>
    </location>
</feature>
<organism evidence="7 8">
    <name type="scientific">Pedococcus cremeus</name>
    <dbReference type="NCBI Taxonomy" id="587636"/>
    <lineage>
        <taxon>Bacteria</taxon>
        <taxon>Bacillati</taxon>
        <taxon>Actinomycetota</taxon>
        <taxon>Actinomycetes</taxon>
        <taxon>Micrococcales</taxon>
        <taxon>Intrasporangiaceae</taxon>
        <taxon>Pedococcus</taxon>
    </lineage>
</organism>
<dbReference type="STRING" id="587636.SAMN05216199_0197"/>
<dbReference type="OrthoDB" id="5147173at2"/>
<evidence type="ECO:0000256" key="1">
    <source>
        <dbReference type="ARBA" id="ARBA00004127"/>
    </source>
</evidence>
<evidence type="ECO:0000256" key="2">
    <source>
        <dbReference type="ARBA" id="ARBA00022692"/>
    </source>
</evidence>
<gene>
    <name evidence="7" type="ORF">SAMN05216199_0197</name>
</gene>
<evidence type="ECO:0000313" key="7">
    <source>
        <dbReference type="EMBL" id="SES48780.1"/>
    </source>
</evidence>
<evidence type="ECO:0000256" key="4">
    <source>
        <dbReference type="ARBA" id="ARBA00023136"/>
    </source>
</evidence>
<keyword evidence="8" id="KW-1185">Reference proteome</keyword>
<comment type="subcellular location">
    <subcellularLocation>
        <location evidence="1">Endomembrane system</location>
        <topology evidence="1">Multi-pass membrane protein</topology>
    </subcellularLocation>
</comment>
<sequence length="145" mass="15307">MAMSRWGVFRTLATALRTAVRPGGPSMGERLSALPRLLRATVRGEYRGATAGKLFLVAAAAAYVLSPFDLVPEAFLSIFGLADDAVVVTWIAATIVNETDAFLAWERGTAADSRTGWSGGARSARERAPRGASAQAQTVPGEVVR</sequence>
<evidence type="ECO:0000256" key="5">
    <source>
        <dbReference type="SAM" id="MobiDB-lite"/>
    </source>
</evidence>
<accession>A0A1H9XRK9</accession>
<reference evidence="8" key="1">
    <citation type="submission" date="2016-10" db="EMBL/GenBank/DDBJ databases">
        <authorList>
            <person name="Varghese N."/>
            <person name="Submissions S."/>
        </authorList>
    </citation>
    <scope>NUCLEOTIDE SEQUENCE [LARGE SCALE GENOMIC DNA]</scope>
    <source>
        <strain evidence="8">CGMCC 1.6963</strain>
    </source>
</reference>
<protein>
    <recommendedName>
        <fullName evidence="6">DUF1232 domain-containing protein</fullName>
    </recommendedName>
</protein>
<dbReference type="Pfam" id="PF06803">
    <property type="entry name" value="DUF1232"/>
    <property type="match status" value="1"/>
</dbReference>
<name>A0A1H9XRK9_9MICO</name>
<keyword evidence="3" id="KW-1133">Transmembrane helix</keyword>
<proteinExistence type="predicted"/>
<keyword evidence="4" id="KW-0472">Membrane</keyword>
<dbReference type="InterPro" id="IPR010652">
    <property type="entry name" value="DUF1232"/>
</dbReference>
<feature type="region of interest" description="Disordered" evidence="5">
    <location>
        <begin position="112"/>
        <end position="145"/>
    </location>
</feature>
<dbReference type="GO" id="GO:0012505">
    <property type="term" value="C:endomembrane system"/>
    <property type="evidence" value="ECO:0007669"/>
    <property type="project" value="UniProtKB-SubCell"/>
</dbReference>